<evidence type="ECO:0000256" key="2">
    <source>
        <dbReference type="SAM" id="Phobius"/>
    </source>
</evidence>
<keyword evidence="5" id="KW-1185">Reference proteome</keyword>
<feature type="transmembrane region" description="Helical" evidence="2">
    <location>
        <begin position="20"/>
        <end position="39"/>
    </location>
</feature>
<dbReference type="InterPro" id="IPR007379">
    <property type="entry name" value="Tim44-like_dom"/>
</dbReference>
<feature type="transmembrane region" description="Helical" evidence="2">
    <location>
        <begin position="99"/>
        <end position="119"/>
    </location>
</feature>
<dbReference type="Proteomes" id="UP000789704">
    <property type="component" value="Unassembled WGS sequence"/>
</dbReference>
<keyword evidence="2" id="KW-0812">Transmembrane</keyword>
<feature type="domain" description="Tim44-like" evidence="3">
    <location>
        <begin position="202"/>
        <end position="332"/>
    </location>
</feature>
<sequence>MSDSVVLASRKKSGSWARRIGLLAMVGLIMAGTLASLDAEARRMGGGRSFGRQSNTTQQSTTPPPAQPAQPMQQSAQGAQAQRAQPAPAATPAPGRSRWLGPIAGLAAGLGIAALLSHFGLGEAFAGAMANFIIIALIAMVAVWLIRKFMGRRRNAGTPAYAGSAGSPTLNASGTGYSAQEPVYTAPPSNPYAAPLGSASDASAVGAAPSVPANFDTEAFLRNAKVYFVRLQAAWDVGNMEDIREFTTPEMFAEVKVDLSSRGADVNQTDVVQLNADLLGVEDRGAEYLASVRFSGLIRETAGAAAEPFVEIWNLSKSTRADEGWLLAGIQQVAQH</sequence>
<dbReference type="PANTHER" id="PTHR41542:SF1">
    <property type="entry name" value="BLL5807 PROTEIN"/>
    <property type="match status" value="1"/>
</dbReference>
<feature type="region of interest" description="Disordered" evidence="1">
    <location>
        <begin position="44"/>
        <end position="95"/>
    </location>
</feature>
<reference evidence="4" key="1">
    <citation type="submission" date="2021-04" db="EMBL/GenBank/DDBJ databases">
        <authorList>
            <person name="Vanwijnsberghe S."/>
        </authorList>
    </citation>
    <scope>NUCLEOTIDE SEQUENCE</scope>
    <source>
        <strain evidence="4">LMG 31841</strain>
    </source>
</reference>
<comment type="caution">
    <text evidence="4">The sequence shown here is derived from an EMBL/GenBank/DDBJ whole genome shotgun (WGS) entry which is preliminary data.</text>
</comment>
<feature type="compositionally biased region" description="Low complexity" evidence="1">
    <location>
        <begin position="69"/>
        <end position="95"/>
    </location>
</feature>
<organism evidence="4 5">
    <name type="scientific">Paraburkholderia saeva</name>
    <dbReference type="NCBI Taxonomy" id="2777537"/>
    <lineage>
        <taxon>Bacteria</taxon>
        <taxon>Pseudomonadati</taxon>
        <taxon>Pseudomonadota</taxon>
        <taxon>Betaproteobacteria</taxon>
        <taxon>Burkholderiales</taxon>
        <taxon>Burkholderiaceae</taxon>
        <taxon>Paraburkholderia</taxon>
    </lineage>
</organism>
<keyword evidence="2" id="KW-1133">Transmembrane helix</keyword>
<dbReference type="RefSeq" id="WP_228875273.1">
    <property type="nucleotide sequence ID" value="NZ_CAJQYZ010000013.1"/>
</dbReference>
<evidence type="ECO:0000313" key="5">
    <source>
        <dbReference type="Proteomes" id="UP000789704"/>
    </source>
</evidence>
<evidence type="ECO:0000259" key="3">
    <source>
        <dbReference type="SMART" id="SM00978"/>
    </source>
</evidence>
<dbReference type="SMART" id="SM00978">
    <property type="entry name" value="Tim44"/>
    <property type="match status" value="1"/>
</dbReference>
<proteinExistence type="predicted"/>
<dbReference type="SUPFAM" id="SSF54427">
    <property type="entry name" value="NTF2-like"/>
    <property type="match status" value="1"/>
</dbReference>
<feature type="transmembrane region" description="Helical" evidence="2">
    <location>
        <begin position="125"/>
        <end position="146"/>
    </location>
</feature>
<keyword evidence="2" id="KW-0472">Membrane</keyword>
<evidence type="ECO:0000256" key="1">
    <source>
        <dbReference type="SAM" id="MobiDB-lite"/>
    </source>
</evidence>
<evidence type="ECO:0000313" key="4">
    <source>
        <dbReference type="EMBL" id="CAG4890905.1"/>
    </source>
</evidence>
<dbReference type="InterPro" id="IPR032710">
    <property type="entry name" value="NTF2-like_dom_sf"/>
</dbReference>
<dbReference type="Pfam" id="PF04280">
    <property type="entry name" value="Tim44"/>
    <property type="match status" value="1"/>
</dbReference>
<dbReference type="PANTHER" id="PTHR41542">
    <property type="entry name" value="BLL5807 PROTEIN"/>
    <property type="match status" value="1"/>
</dbReference>
<dbReference type="AlphaFoldDB" id="A0A9N8X1Q1"/>
<protein>
    <recommendedName>
        <fullName evidence="3">Tim44-like domain-containing protein</fullName>
    </recommendedName>
</protein>
<name>A0A9N8X1Q1_9BURK</name>
<dbReference type="EMBL" id="CAJQZC010000002">
    <property type="protein sequence ID" value="CAG4890905.1"/>
    <property type="molecule type" value="Genomic_DNA"/>
</dbReference>
<accession>A0A9N8X1Q1</accession>
<gene>
    <name evidence="4" type="ORF">LMG31841_01251</name>
</gene>
<dbReference type="Gene3D" id="3.10.450.240">
    <property type="match status" value="1"/>
</dbReference>